<dbReference type="GO" id="GO:0006231">
    <property type="term" value="P:dTMP biosynthetic process"/>
    <property type="evidence" value="ECO:0007669"/>
    <property type="project" value="InterPro"/>
</dbReference>
<comment type="caution">
    <text evidence="1">The sequence shown here is derived from an EMBL/GenBank/DDBJ whole genome shotgun (WGS) entry which is preliminary data.</text>
</comment>
<protein>
    <submittedName>
        <fullName evidence="1">FAD-dependent thymidylate synthase</fullName>
    </submittedName>
</protein>
<evidence type="ECO:0000313" key="2">
    <source>
        <dbReference type="Proteomes" id="UP000611762"/>
    </source>
</evidence>
<dbReference type="PROSITE" id="PS51331">
    <property type="entry name" value="THYX"/>
    <property type="match status" value="1"/>
</dbReference>
<sequence length="225" mass="26083">MGKITILEETTRKPISLIGRRSAICYGSDITDDKKNYRRGMDCIKSGHGRSFEYVNVEMIIDSYSSRVIREYYTHIAGAPTRLQSSTRYIDYANKGFGFAVPPKIKANREALSLYCGVMNYINEQCAILENDYNIPKEDVANLLPLGMTTKIVDKRNLRSLVEMSHVRKCSRAYWEFQELFYDIENELSKISDEWKWIVDNLFVPKCEFYGKCTENNSCGRKVRD</sequence>
<gene>
    <name evidence="1" type="ORF">H8698_07215</name>
</gene>
<dbReference type="SUPFAM" id="SSF69796">
    <property type="entry name" value="Thymidylate synthase-complementing protein Thy1"/>
    <property type="match status" value="1"/>
</dbReference>
<dbReference type="GO" id="GO:0070402">
    <property type="term" value="F:NADPH binding"/>
    <property type="evidence" value="ECO:0007669"/>
    <property type="project" value="TreeGrafter"/>
</dbReference>
<dbReference type="CDD" id="cd20175">
    <property type="entry name" value="ThyX"/>
    <property type="match status" value="1"/>
</dbReference>
<dbReference type="Proteomes" id="UP000611762">
    <property type="component" value="Unassembled WGS sequence"/>
</dbReference>
<dbReference type="PANTHER" id="PTHR34934">
    <property type="entry name" value="FLAVIN-DEPENDENT THYMIDYLATE SYNTHASE"/>
    <property type="match status" value="1"/>
</dbReference>
<proteinExistence type="predicted"/>
<keyword evidence="2" id="KW-1185">Reference proteome</keyword>
<accession>A0A926DP48</accession>
<dbReference type="AlphaFoldDB" id="A0A926DP48"/>
<dbReference type="Gene3D" id="3.30.1360.170">
    <property type="match status" value="1"/>
</dbReference>
<dbReference type="InterPro" id="IPR003669">
    <property type="entry name" value="Thymidylate_synthase_ThyX"/>
</dbReference>
<dbReference type="PANTHER" id="PTHR34934:SF1">
    <property type="entry name" value="FLAVIN-DEPENDENT THYMIDYLATE SYNTHASE"/>
    <property type="match status" value="1"/>
</dbReference>
<organism evidence="1 2">
    <name type="scientific">Congzhengia minquanensis</name>
    <dbReference type="NCBI Taxonomy" id="2763657"/>
    <lineage>
        <taxon>Bacteria</taxon>
        <taxon>Bacillati</taxon>
        <taxon>Bacillota</taxon>
        <taxon>Clostridia</taxon>
        <taxon>Eubacteriales</taxon>
        <taxon>Oscillospiraceae</taxon>
        <taxon>Congzhengia</taxon>
    </lineage>
</organism>
<dbReference type="InterPro" id="IPR036098">
    <property type="entry name" value="Thymidylate_synthase_ThyX_sf"/>
</dbReference>
<dbReference type="RefSeq" id="WP_346726838.1">
    <property type="nucleotide sequence ID" value="NZ_JACRSU010000002.1"/>
</dbReference>
<dbReference type="GO" id="GO:0050797">
    <property type="term" value="F:thymidylate synthase (FAD) activity"/>
    <property type="evidence" value="ECO:0007669"/>
    <property type="project" value="InterPro"/>
</dbReference>
<dbReference type="EMBL" id="JACRSU010000002">
    <property type="protein sequence ID" value="MBC8540764.1"/>
    <property type="molecule type" value="Genomic_DNA"/>
</dbReference>
<dbReference type="GO" id="GO:0004799">
    <property type="term" value="F:thymidylate synthase activity"/>
    <property type="evidence" value="ECO:0007669"/>
    <property type="project" value="TreeGrafter"/>
</dbReference>
<name>A0A926DP48_9FIRM</name>
<dbReference type="GO" id="GO:0050660">
    <property type="term" value="F:flavin adenine dinucleotide binding"/>
    <property type="evidence" value="ECO:0007669"/>
    <property type="project" value="InterPro"/>
</dbReference>
<reference evidence="1" key="1">
    <citation type="submission" date="2020-08" db="EMBL/GenBank/DDBJ databases">
        <title>Genome public.</title>
        <authorList>
            <person name="Liu C."/>
            <person name="Sun Q."/>
        </authorList>
    </citation>
    <scope>NUCLEOTIDE SEQUENCE</scope>
    <source>
        <strain evidence="1">H8</strain>
    </source>
</reference>
<dbReference type="Pfam" id="PF02511">
    <property type="entry name" value="Thy1"/>
    <property type="match status" value="1"/>
</dbReference>
<evidence type="ECO:0000313" key="1">
    <source>
        <dbReference type="EMBL" id="MBC8540764.1"/>
    </source>
</evidence>